<keyword evidence="2" id="KW-1185">Reference proteome</keyword>
<comment type="caution">
    <text evidence="1">The sequence shown here is derived from an EMBL/GenBank/DDBJ whole genome shotgun (WGS) entry which is preliminary data.</text>
</comment>
<evidence type="ECO:0000313" key="2">
    <source>
        <dbReference type="Proteomes" id="UP001139150"/>
    </source>
</evidence>
<organism evidence="1 2">
    <name type="scientific">Halalkalibacter alkaliphilus</name>
    <dbReference type="NCBI Taxonomy" id="2917993"/>
    <lineage>
        <taxon>Bacteria</taxon>
        <taxon>Bacillati</taxon>
        <taxon>Bacillota</taxon>
        <taxon>Bacilli</taxon>
        <taxon>Bacillales</taxon>
        <taxon>Bacillaceae</taxon>
        <taxon>Halalkalibacter</taxon>
    </lineage>
</organism>
<accession>A0A9X2I4D8</accession>
<dbReference type="EMBL" id="JAKRYL010000008">
    <property type="protein sequence ID" value="MCL7747428.1"/>
    <property type="molecule type" value="Genomic_DNA"/>
</dbReference>
<evidence type="ECO:0000313" key="1">
    <source>
        <dbReference type="EMBL" id="MCL7747428.1"/>
    </source>
</evidence>
<proteinExistence type="predicted"/>
<protein>
    <submittedName>
        <fullName evidence="1">Uncharacterized protein</fullName>
    </submittedName>
</protein>
<dbReference type="AlphaFoldDB" id="A0A9X2I4D8"/>
<name>A0A9X2I4D8_9BACI</name>
<reference evidence="1" key="1">
    <citation type="submission" date="2022-02" db="EMBL/GenBank/DDBJ databases">
        <title>Halalkalibacter sp. nov. isolated from Lonar Lake, India.</title>
        <authorList>
            <person name="Joshi A."/>
            <person name="Thite S."/>
            <person name="Lodha T."/>
        </authorList>
    </citation>
    <scope>NUCLEOTIDE SEQUENCE</scope>
    <source>
        <strain evidence="1">MEB205</strain>
    </source>
</reference>
<sequence length="55" mass="5950">MKKIIFTLLVFTGLVVGGSLSSLSVPSDNIRINSEPTELAVPSDNIRINTIDTVY</sequence>
<dbReference type="RefSeq" id="WP_250096331.1">
    <property type="nucleotide sequence ID" value="NZ_JAKRYL010000008.1"/>
</dbReference>
<gene>
    <name evidence="1" type="ORF">MF646_09875</name>
</gene>
<dbReference type="Proteomes" id="UP001139150">
    <property type="component" value="Unassembled WGS sequence"/>
</dbReference>